<keyword evidence="2" id="KW-0472">Membrane</keyword>
<dbReference type="OrthoDB" id="330871at2157"/>
<protein>
    <submittedName>
        <fullName evidence="3">Uncharacterized protein</fullName>
    </submittedName>
</protein>
<comment type="caution">
    <text evidence="3">The sequence shown here is derived from an EMBL/GenBank/DDBJ whole genome shotgun (WGS) entry which is preliminary data.</text>
</comment>
<keyword evidence="2" id="KW-0812">Transmembrane</keyword>
<proteinExistence type="predicted"/>
<accession>A0A0N8HZF9</accession>
<organism evidence="3 4">
    <name type="scientific">Halolamina pelagica</name>
    <dbReference type="NCBI Taxonomy" id="699431"/>
    <lineage>
        <taxon>Archaea</taxon>
        <taxon>Methanobacteriati</taxon>
        <taxon>Methanobacteriota</taxon>
        <taxon>Stenosarchaea group</taxon>
        <taxon>Halobacteria</taxon>
        <taxon>Halobacteriales</taxon>
        <taxon>Haloferacaceae</taxon>
    </lineage>
</organism>
<evidence type="ECO:0000313" key="4">
    <source>
        <dbReference type="Proteomes" id="UP000050535"/>
    </source>
</evidence>
<keyword evidence="4" id="KW-1185">Reference proteome</keyword>
<dbReference type="AlphaFoldDB" id="A0A0N8HZF9"/>
<feature type="compositionally biased region" description="Polar residues" evidence="1">
    <location>
        <begin position="162"/>
        <end position="176"/>
    </location>
</feature>
<feature type="transmembrane region" description="Helical" evidence="2">
    <location>
        <begin position="89"/>
        <end position="111"/>
    </location>
</feature>
<reference evidence="4" key="1">
    <citation type="submission" date="2013-11" db="EMBL/GenBank/DDBJ databases">
        <authorList>
            <person name="Hoang H.T."/>
            <person name="Killian M.L."/>
            <person name="Madson D.M."/>
            <person name="Arruda P.H.E."/>
            <person name="Sun D."/>
            <person name="Schwartz K.J."/>
            <person name="Yoon K."/>
        </authorList>
    </citation>
    <scope>NUCLEOTIDE SEQUENCE [LARGE SCALE GENOMIC DNA]</scope>
    <source>
        <strain evidence="4">CDK2</strain>
    </source>
</reference>
<sequence length="199" mass="20775">MLRRLRATAPAALVPLAWGFAAATHTELLTAHTVFVGHVVMTTLLIAFAGLSWREMRTDPVLRVWLAVIVAGIPVTLAGAYGVATGKPLGFRLAVFGWMLLPALALVPIAHRVGGADGLDRRYTLAMGLAALGAFVFLIGGSSLVLTAITLVAVGQTSRSSWQCGTRSSLTDSASPNEGPASPVLQSVYSPETGVSKRV</sequence>
<feature type="transmembrane region" description="Helical" evidence="2">
    <location>
        <begin position="123"/>
        <end position="154"/>
    </location>
</feature>
<feature type="transmembrane region" description="Helical" evidence="2">
    <location>
        <begin position="64"/>
        <end position="83"/>
    </location>
</feature>
<feature type="transmembrane region" description="Helical" evidence="2">
    <location>
        <begin position="33"/>
        <end position="52"/>
    </location>
</feature>
<evidence type="ECO:0000256" key="1">
    <source>
        <dbReference type="SAM" id="MobiDB-lite"/>
    </source>
</evidence>
<evidence type="ECO:0000313" key="3">
    <source>
        <dbReference type="EMBL" id="KPN29395.1"/>
    </source>
</evidence>
<keyword evidence="2" id="KW-1133">Transmembrane helix</keyword>
<feature type="region of interest" description="Disordered" evidence="1">
    <location>
        <begin position="162"/>
        <end position="199"/>
    </location>
</feature>
<dbReference type="EMBL" id="LGUC01000001">
    <property type="protein sequence ID" value="KPN29395.1"/>
    <property type="molecule type" value="Genomic_DNA"/>
</dbReference>
<gene>
    <name evidence="3" type="ORF">SY89_00108</name>
</gene>
<dbReference type="RefSeq" id="WP_054582699.1">
    <property type="nucleotide sequence ID" value="NZ_LGUC01000001.1"/>
</dbReference>
<name>A0A0N8HZF9_9EURY</name>
<evidence type="ECO:0000256" key="2">
    <source>
        <dbReference type="SAM" id="Phobius"/>
    </source>
</evidence>
<dbReference type="Proteomes" id="UP000050535">
    <property type="component" value="Unassembled WGS sequence"/>
</dbReference>